<evidence type="ECO:0000313" key="3">
    <source>
        <dbReference type="EMBL" id="KAJ8770286.1"/>
    </source>
</evidence>
<sequence>MGFSLLASLSKTPQNLIFLKCSTLNTPSILIRTLAISQEVIKTQTWLLNASGSLSFPHVSFQRSFHVHSVGSQVLSDAHNQNPELCTRKIIEDTEKICSLLSTNSKHGIETLLDQASVEVSPTLVSQVLKRLSNAGVLALSFFKWAEKQQGFKYSTDSYDGLIESLAKIKQFNLIWTLVDDMKRKGLLTKTTFALISRRYARARKVKEAINAFEKMEVFGLKIESSDCNRLIDILCKSRQAEKAQEVFDRMKKKGWGQERDISKLNEVFREMKDEGFEPDVVTYGILVNAYCKARKYDDAKKLFHEMEASNCKPNAYIFCTLINGLGSEKRLNDALEFFERSKASGFAMGVPTYNAVVSAYCWSNKMDDAYKMIEEMRKCGIGPNSRTYDIILHHLIKAGRTTEAYSAFQKMSHIEVVNQRLRVFSGDAGCGIRPPGLMFSNLKQALVDNGKKDTALLLAKKIYNLRRTPLLS</sequence>
<dbReference type="Proteomes" id="UP001159364">
    <property type="component" value="Linkage Group LG03"/>
</dbReference>
<dbReference type="Pfam" id="PF01535">
    <property type="entry name" value="PPR"/>
    <property type="match status" value="2"/>
</dbReference>
<dbReference type="PANTHER" id="PTHR47003">
    <property type="entry name" value="OS01G0970900 PROTEIN"/>
    <property type="match status" value="1"/>
</dbReference>
<accession>A0AAV8TTK5</accession>
<dbReference type="InterPro" id="IPR002885">
    <property type="entry name" value="PPR_rpt"/>
</dbReference>
<name>A0AAV8TTK5_9ROSI</name>
<organism evidence="3 4">
    <name type="scientific">Erythroxylum novogranatense</name>
    <dbReference type="NCBI Taxonomy" id="1862640"/>
    <lineage>
        <taxon>Eukaryota</taxon>
        <taxon>Viridiplantae</taxon>
        <taxon>Streptophyta</taxon>
        <taxon>Embryophyta</taxon>
        <taxon>Tracheophyta</taxon>
        <taxon>Spermatophyta</taxon>
        <taxon>Magnoliopsida</taxon>
        <taxon>eudicotyledons</taxon>
        <taxon>Gunneridae</taxon>
        <taxon>Pentapetalae</taxon>
        <taxon>rosids</taxon>
        <taxon>fabids</taxon>
        <taxon>Malpighiales</taxon>
        <taxon>Erythroxylaceae</taxon>
        <taxon>Erythroxylum</taxon>
    </lineage>
</organism>
<evidence type="ECO:0008006" key="5">
    <source>
        <dbReference type="Google" id="ProtNLM"/>
    </source>
</evidence>
<dbReference type="SUPFAM" id="SSF81901">
    <property type="entry name" value="HCP-like"/>
    <property type="match status" value="1"/>
</dbReference>
<evidence type="ECO:0000256" key="1">
    <source>
        <dbReference type="ARBA" id="ARBA00022737"/>
    </source>
</evidence>
<feature type="repeat" description="PPR" evidence="2">
    <location>
        <begin position="280"/>
        <end position="314"/>
    </location>
</feature>
<dbReference type="GO" id="GO:0008380">
    <property type="term" value="P:RNA splicing"/>
    <property type="evidence" value="ECO:0007669"/>
    <property type="project" value="InterPro"/>
</dbReference>
<dbReference type="EMBL" id="JAIWQS010000003">
    <property type="protein sequence ID" value="KAJ8770286.1"/>
    <property type="molecule type" value="Genomic_DNA"/>
</dbReference>
<protein>
    <recommendedName>
        <fullName evidence="5">Pentatricopeptide repeat-containing protein</fullName>
    </recommendedName>
</protein>
<dbReference type="InterPro" id="IPR011990">
    <property type="entry name" value="TPR-like_helical_dom_sf"/>
</dbReference>
<dbReference type="AlphaFoldDB" id="A0AAV8TTK5"/>
<reference evidence="3 4" key="1">
    <citation type="submission" date="2021-09" db="EMBL/GenBank/DDBJ databases">
        <title>Genomic insights and catalytic innovation underlie evolution of tropane alkaloids biosynthesis.</title>
        <authorList>
            <person name="Wang Y.-J."/>
            <person name="Tian T."/>
            <person name="Huang J.-P."/>
            <person name="Huang S.-X."/>
        </authorList>
    </citation>
    <scope>NUCLEOTIDE SEQUENCE [LARGE SCALE GENOMIC DNA]</scope>
    <source>
        <strain evidence="3">KIB-2018</strain>
        <tissue evidence="3">Leaf</tissue>
    </source>
</reference>
<evidence type="ECO:0000256" key="2">
    <source>
        <dbReference type="PROSITE-ProRule" id="PRU00708"/>
    </source>
</evidence>
<evidence type="ECO:0000313" key="4">
    <source>
        <dbReference type="Proteomes" id="UP001159364"/>
    </source>
</evidence>
<proteinExistence type="predicted"/>
<comment type="caution">
    <text evidence="3">The sequence shown here is derived from an EMBL/GenBank/DDBJ whole genome shotgun (WGS) entry which is preliminary data.</text>
</comment>
<dbReference type="Pfam" id="PF13041">
    <property type="entry name" value="PPR_2"/>
    <property type="match status" value="2"/>
</dbReference>
<dbReference type="NCBIfam" id="TIGR00756">
    <property type="entry name" value="PPR"/>
    <property type="match status" value="6"/>
</dbReference>
<dbReference type="Gene3D" id="1.25.40.10">
    <property type="entry name" value="Tetratricopeptide repeat domain"/>
    <property type="match status" value="3"/>
</dbReference>
<feature type="repeat" description="PPR" evidence="2">
    <location>
        <begin position="224"/>
        <end position="258"/>
    </location>
</feature>
<dbReference type="PROSITE" id="PS51375">
    <property type="entry name" value="PPR"/>
    <property type="match status" value="4"/>
</dbReference>
<gene>
    <name evidence="3" type="ORF">K2173_012756</name>
</gene>
<feature type="repeat" description="PPR" evidence="2">
    <location>
        <begin position="350"/>
        <end position="384"/>
    </location>
</feature>
<keyword evidence="1" id="KW-0677">Repeat</keyword>
<feature type="repeat" description="PPR" evidence="2">
    <location>
        <begin position="315"/>
        <end position="349"/>
    </location>
</feature>
<dbReference type="InterPro" id="IPR044578">
    <property type="entry name" value="BIR6-like"/>
</dbReference>
<keyword evidence="4" id="KW-1185">Reference proteome</keyword>
<dbReference type="PANTHER" id="PTHR47003:SF11">
    <property type="entry name" value="PPR SUPERFAMILY PROTEIN"/>
    <property type="match status" value="1"/>
</dbReference>